<dbReference type="SUPFAM" id="SSF53474">
    <property type="entry name" value="alpha/beta-Hydrolases"/>
    <property type="match status" value="1"/>
</dbReference>
<evidence type="ECO:0000313" key="3">
    <source>
        <dbReference type="EMBL" id="MCX2980658.1"/>
    </source>
</evidence>
<dbReference type="InterPro" id="IPR002018">
    <property type="entry name" value="CarbesteraseB"/>
</dbReference>
<dbReference type="EMBL" id="SHNN01000001">
    <property type="protein sequence ID" value="MCX2980658.1"/>
    <property type="molecule type" value="Genomic_DNA"/>
</dbReference>
<dbReference type="PANTHER" id="PTHR11559">
    <property type="entry name" value="CARBOXYLESTERASE"/>
    <property type="match status" value="1"/>
</dbReference>
<dbReference type="PROSITE" id="PS00941">
    <property type="entry name" value="CARBOXYLESTERASE_B_2"/>
    <property type="match status" value="1"/>
</dbReference>
<reference evidence="3" key="1">
    <citation type="submission" date="2019-02" db="EMBL/GenBank/DDBJ databases">
        <authorList>
            <person name="Li S.-H."/>
        </authorList>
    </citation>
    <scope>NUCLEOTIDE SEQUENCE</scope>
    <source>
        <strain evidence="3">IMCC14734</strain>
    </source>
</reference>
<keyword evidence="4" id="KW-1185">Reference proteome</keyword>
<gene>
    <name evidence="3" type="ORF">EYC98_07180</name>
</gene>
<dbReference type="RefSeq" id="WP_279244633.1">
    <property type="nucleotide sequence ID" value="NZ_SHNN01000001.1"/>
</dbReference>
<dbReference type="PROSITE" id="PS51257">
    <property type="entry name" value="PROKAR_LIPOPROTEIN"/>
    <property type="match status" value="1"/>
</dbReference>
<organism evidence="3 4">
    <name type="scientific">Candidatus Litorirhabdus singularis</name>
    <dbReference type="NCBI Taxonomy" id="2518993"/>
    <lineage>
        <taxon>Bacteria</taxon>
        <taxon>Pseudomonadati</taxon>
        <taxon>Pseudomonadota</taxon>
        <taxon>Gammaproteobacteria</taxon>
        <taxon>Cellvibrionales</taxon>
        <taxon>Halieaceae</taxon>
        <taxon>Candidatus Litorirhabdus</taxon>
    </lineage>
</organism>
<protein>
    <submittedName>
        <fullName evidence="3">Carboxylesterase</fullName>
    </submittedName>
</protein>
<dbReference type="InterPro" id="IPR019819">
    <property type="entry name" value="Carboxylesterase_B_CS"/>
</dbReference>
<evidence type="ECO:0000256" key="1">
    <source>
        <dbReference type="SAM" id="SignalP"/>
    </source>
</evidence>
<feature type="domain" description="Carboxylesterase type B" evidence="2">
    <location>
        <begin position="32"/>
        <end position="371"/>
    </location>
</feature>
<dbReference type="Pfam" id="PF00135">
    <property type="entry name" value="COesterase"/>
    <property type="match status" value="2"/>
</dbReference>
<feature type="domain" description="Carboxylesterase type B" evidence="2">
    <location>
        <begin position="413"/>
        <end position="523"/>
    </location>
</feature>
<feature type="chain" id="PRO_5047530269" evidence="1">
    <location>
        <begin position="26"/>
        <end position="585"/>
    </location>
</feature>
<dbReference type="Proteomes" id="UP001143362">
    <property type="component" value="Unassembled WGS sequence"/>
</dbReference>
<comment type="caution">
    <text evidence="3">The sequence shown here is derived from an EMBL/GenBank/DDBJ whole genome shotgun (WGS) entry which is preliminary data.</text>
</comment>
<dbReference type="InterPro" id="IPR029058">
    <property type="entry name" value="AB_hydrolase_fold"/>
</dbReference>
<proteinExistence type="predicted"/>
<keyword evidence="1" id="KW-0732">Signal</keyword>
<evidence type="ECO:0000259" key="2">
    <source>
        <dbReference type="Pfam" id="PF00135"/>
    </source>
</evidence>
<dbReference type="Gene3D" id="3.40.50.1820">
    <property type="entry name" value="alpha/beta hydrolase"/>
    <property type="match status" value="1"/>
</dbReference>
<evidence type="ECO:0000313" key="4">
    <source>
        <dbReference type="Proteomes" id="UP001143362"/>
    </source>
</evidence>
<sequence>MYDHMNRLIAFILALLLLSACGDSAPDPAPESLITISSGDVVGFAHEHATYAWKGIPFAAPPVNELRWRAPRAAIPWSDTLEATQFGSACVQPPNRTAGSNAPESEHSVGLEDCLTLNVFTPRTALHDAKQLPVMFWIHGGANILGSAQQYDGARLASEQNVVVVTINYRLGLFGWFRHESLRTAGDSASDHSGNYGTLDIIAALQWVQDNIKAFAGNPDKVTVFGESAGGRNTWSMVQTPLAKGLFHGAIVQSGTLKIMDPDKAESISADAPDYPSYQNNSAELVPKLVAGATGLDSAVIASALRALTADEIYQQLTAGSDDSYDQPRLFLDGHVFLEPALELFKDPAKYNSVPIITGTNRDEDKLFMMFNERWVDFRFGFFPRVKSSERYNKSASYGADTWRVFSVDRPAEVITRHGGASVYTYRFDFDDMSDAVLDMPLLMGAAHAMEIPFVFGNHSEAPWSWLFSNSEQRTELSAAMMNYWGAFAHTGDPGTGSAAEQPRWQPWQASGDHIMLLDTENDGGVRMSNQPMRVEDIKQRLFADAAFTVEERCEAYSALFLNGYMVADAFDDAERRLLCEGGAP</sequence>
<dbReference type="InterPro" id="IPR050309">
    <property type="entry name" value="Type-B_Carboxylest/Lipase"/>
</dbReference>
<name>A0ABT3TEF3_9GAMM</name>
<feature type="signal peptide" evidence="1">
    <location>
        <begin position="1"/>
        <end position="25"/>
    </location>
</feature>
<accession>A0ABT3TEF3</accession>